<feature type="transmembrane region" description="Helical" evidence="13">
    <location>
        <begin position="123"/>
        <end position="143"/>
    </location>
</feature>
<evidence type="ECO:0000313" key="15">
    <source>
        <dbReference type="Proteomes" id="UP000504638"/>
    </source>
</evidence>
<dbReference type="AlphaFoldDB" id="A0A6G1G2B7"/>
<proteinExistence type="inferred from homology"/>
<evidence type="ECO:0000256" key="8">
    <source>
        <dbReference type="ARBA" id="ARBA00023011"/>
    </source>
</evidence>
<keyword evidence="4 13" id="KW-0812">Transmembrane</keyword>
<evidence type="ECO:0000256" key="12">
    <source>
        <dbReference type="ARBA" id="ARBA00023221"/>
    </source>
</evidence>
<keyword evidence="9" id="KW-0443">Lipid metabolism</keyword>
<keyword evidence="15" id="KW-1185">Reference proteome</keyword>
<evidence type="ECO:0000256" key="10">
    <source>
        <dbReference type="ARBA" id="ARBA00023136"/>
    </source>
</evidence>
<evidence type="ECO:0000256" key="6">
    <source>
        <dbReference type="ARBA" id="ARBA00022955"/>
    </source>
</evidence>
<dbReference type="EMBL" id="ML975159">
    <property type="protein sequence ID" value="KAF1812070.1"/>
    <property type="molecule type" value="Genomic_DNA"/>
</dbReference>
<evidence type="ECO:0000313" key="14">
    <source>
        <dbReference type="EMBL" id="KAF1812070.1"/>
    </source>
</evidence>
<comment type="subcellular location">
    <subcellularLocation>
        <location evidence="1">Endoplasmic reticulum membrane</location>
        <topology evidence="1">Multi-pass membrane protein</topology>
    </subcellularLocation>
</comment>
<dbReference type="GO" id="GO:0016126">
    <property type="term" value="P:sterol biosynthetic process"/>
    <property type="evidence" value="ECO:0007669"/>
    <property type="project" value="UniProtKB-KW"/>
</dbReference>
<evidence type="ECO:0000313" key="16">
    <source>
        <dbReference type="RefSeq" id="XP_033533701.1"/>
    </source>
</evidence>
<keyword evidence="6" id="KW-0752">Steroid biosynthesis</keyword>
<gene>
    <name evidence="14 16" type="ORF">P152DRAFT_397908</name>
</gene>
<evidence type="ECO:0000256" key="2">
    <source>
        <dbReference type="ARBA" id="ARBA00005377"/>
    </source>
</evidence>
<keyword evidence="3" id="KW-0444">Lipid biosynthesis</keyword>
<organism evidence="14">
    <name type="scientific">Eremomyces bilateralis CBS 781.70</name>
    <dbReference type="NCBI Taxonomy" id="1392243"/>
    <lineage>
        <taxon>Eukaryota</taxon>
        <taxon>Fungi</taxon>
        <taxon>Dikarya</taxon>
        <taxon>Ascomycota</taxon>
        <taxon>Pezizomycotina</taxon>
        <taxon>Dothideomycetes</taxon>
        <taxon>Dothideomycetes incertae sedis</taxon>
        <taxon>Eremomycetales</taxon>
        <taxon>Eremomycetaceae</taxon>
        <taxon>Eremomyces</taxon>
    </lineage>
</organism>
<feature type="transmembrane region" description="Helical" evidence="13">
    <location>
        <begin position="96"/>
        <end position="117"/>
    </location>
</feature>
<evidence type="ECO:0000256" key="11">
    <source>
        <dbReference type="ARBA" id="ARBA00023166"/>
    </source>
</evidence>
<reference evidence="16" key="3">
    <citation type="submission" date="2025-04" db="UniProtKB">
        <authorList>
            <consortium name="RefSeq"/>
        </authorList>
    </citation>
    <scope>IDENTIFICATION</scope>
    <source>
        <strain evidence="16">CBS 781.70</strain>
    </source>
</reference>
<dbReference type="GeneID" id="54417001"/>
<reference evidence="14 16" key="1">
    <citation type="submission" date="2020-01" db="EMBL/GenBank/DDBJ databases">
        <authorList>
            <consortium name="DOE Joint Genome Institute"/>
            <person name="Haridas S."/>
            <person name="Albert R."/>
            <person name="Binder M."/>
            <person name="Bloem J."/>
            <person name="Labutti K."/>
            <person name="Salamov A."/>
            <person name="Andreopoulos B."/>
            <person name="Baker S.E."/>
            <person name="Barry K."/>
            <person name="Bills G."/>
            <person name="Bluhm B.H."/>
            <person name="Cannon C."/>
            <person name="Castanera R."/>
            <person name="Culley D.E."/>
            <person name="Daum C."/>
            <person name="Ezra D."/>
            <person name="Gonzalez J.B."/>
            <person name="Henrissat B."/>
            <person name="Kuo A."/>
            <person name="Liang C."/>
            <person name="Lipzen A."/>
            <person name="Lutzoni F."/>
            <person name="Magnuson J."/>
            <person name="Mondo S."/>
            <person name="Nolan M."/>
            <person name="Ohm R."/>
            <person name="Pangilinan J."/>
            <person name="Park H.-J."/>
            <person name="Ramirez L."/>
            <person name="Alfaro M."/>
            <person name="Sun H."/>
            <person name="Tritt A."/>
            <person name="Yoshinaga Y."/>
            <person name="Zwiers L.-H."/>
            <person name="Turgeon B.G."/>
            <person name="Goodwin S.B."/>
            <person name="Spatafora J.W."/>
            <person name="Crous P.W."/>
            <person name="Grigoriev I.V."/>
        </authorList>
    </citation>
    <scope>NUCLEOTIDE SEQUENCE</scope>
    <source>
        <strain evidence="14 16">CBS 781.70</strain>
    </source>
</reference>
<sequence>MDAITAYLPQHAGFLPKWLFFTGIISIGNSIQAYSTLEFTKRVYNGAPTADGKDTDKKLSAASPVTPLAAHLFATWTFTSAMVRLIAAYHITTPPIFWLAFVTYTIAFSHFGAEWLIYGNTKLGAGLAGPLVVSTSTIAWMLLTWQEYLG</sequence>
<evidence type="ECO:0000256" key="9">
    <source>
        <dbReference type="ARBA" id="ARBA00023098"/>
    </source>
</evidence>
<protein>
    <submittedName>
        <fullName evidence="14 16">Erg28-like protein</fullName>
    </submittedName>
</protein>
<evidence type="ECO:0000256" key="3">
    <source>
        <dbReference type="ARBA" id="ARBA00022516"/>
    </source>
</evidence>
<keyword evidence="5" id="KW-0256">Endoplasmic reticulum</keyword>
<evidence type="ECO:0000256" key="13">
    <source>
        <dbReference type="SAM" id="Phobius"/>
    </source>
</evidence>
<dbReference type="PANTHER" id="PTHR15451:SF19">
    <property type="entry name" value="ERGOSTEROL BIOSYNTHETIC PROTEIN 28 HOMOLOG"/>
    <property type="match status" value="1"/>
</dbReference>
<dbReference type="InterPro" id="IPR005352">
    <property type="entry name" value="Erg28"/>
</dbReference>
<dbReference type="OrthoDB" id="6485510at2759"/>
<keyword evidence="11" id="KW-1207">Sterol metabolism</keyword>
<evidence type="ECO:0000256" key="1">
    <source>
        <dbReference type="ARBA" id="ARBA00004477"/>
    </source>
</evidence>
<dbReference type="GO" id="GO:0005789">
    <property type="term" value="C:endoplasmic reticulum membrane"/>
    <property type="evidence" value="ECO:0007669"/>
    <property type="project" value="UniProtKB-SubCell"/>
</dbReference>
<accession>A0A6G1G2B7</accession>
<keyword evidence="10 13" id="KW-0472">Membrane</keyword>
<comment type="similarity">
    <text evidence="2">Belongs to the ERG28 family.</text>
</comment>
<dbReference type="GO" id="GO:0030674">
    <property type="term" value="F:protein-macromolecule adaptor activity"/>
    <property type="evidence" value="ECO:0007669"/>
    <property type="project" value="TreeGrafter"/>
</dbReference>
<evidence type="ECO:0000256" key="5">
    <source>
        <dbReference type="ARBA" id="ARBA00022824"/>
    </source>
</evidence>
<dbReference type="Proteomes" id="UP000504638">
    <property type="component" value="Unplaced"/>
</dbReference>
<reference evidence="16" key="2">
    <citation type="submission" date="2020-04" db="EMBL/GenBank/DDBJ databases">
        <authorList>
            <consortium name="NCBI Genome Project"/>
        </authorList>
    </citation>
    <scope>NUCLEOTIDE SEQUENCE</scope>
    <source>
        <strain evidence="16">CBS 781.70</strain>
    </source>
</reference>
<dbReference type="RefSeq" id="XP_033533701.1">
    <property type="nucleotide sequence ID" value="XM_033676431.1"/>
</dbReference>
<keyword evidence="7 13" id="KW-1133">Transmembrane helix</keyword>
<evidence type="ECO:0000256" key="4">
    <source>
        <dbReference type="ARBA" id="ARBA00022692"/>
    </source>
</evidence>
<evidence type="ECO:0000256" key="7">
    <source>
        <dbReference type="ARBA" id="ARBA00022989"/>
    </source>
</evidence>
<dbReference type="PANTHER" id="PTHR15451">
    <property type="entry name" value="ERGOSTEROL BIOSYNTHETIC PROTEIN 28-RELATED"/>
    <property type="match status" value="1"/>
</dbReference>
<name>A0A6G1G2B7_9PEZI</name>
<dbReference type="Pfam" id="PF03694">
    <property type="entry name" value="Erg28"/>
    <property type="match status" value="1"/>
</dbReference>
<keyword evidence="12" id="KW-0753">Steroid metabolism</keyword>
<keyword evidence="8" id="KW-0756">Sterol biosynthesis</keyword>